<evidence type="ECO:0000256" key="1">
    <source>
        <dbReference type="SAM" id="MobiDB-lite"/>
    </source>
</evidence>
<evidence type="ECO:0000313" key="3">
    <source>
        <dbReference type="EMBL" id="CAF3689865.1"/>
    </source>
</evidence>
<comment type="caution">
    <text evidence="2">The sequence shown here is derived from an EMBL/GenBank/DDBJ whole genome shotgun (WGS) entry which is preliminary data.</text>
</comment>
<evidence type="ECO:0000313" key="2">
    <source>
        <dbReference type="EMBL" id="CAF0910720.1"/>
    </source>
</evidence>
<dbReference type="Gene3D" id="1.10.10.1070">
    <property type="entry name" value="Zinc finger, BED domain-containing"/>
    <property type="match status" value="1"/>
</dbReference>
<sequence length="452" mass="52715">WAACNYCYYAYRTHSKIGAGGKRKNHGLNNLHDHLKQCESKKKAQASSQQQRLSSSSSSHPLQPKFAFNKKALPEKYKLKLKDSELRFVVAGSHSLHSLENDGLIQLVQTAIEIGANFGLVDVRDVFYGRKTIREEAIVKFEDYIQFIRATLDEPVKQHCLAATCDIWTDDYMKRSYLDFTIFIVNENYELKHSLLRCKQFEERKTGLNIWKEIEEIFDSFNLSFGDTPVTTDQGSNMVNALKINDEARYACFAHRTSTVLETAWENVKSMNNEFKLYCTAVSDIRTYVQQSGGLQHKLPKTLKRTSGTRPWRSYYLIHQSLYEAYGTLFQLLRERGEQHRLTHIDQKITYEISELIGEFSAIFNNLEFSKKPTLQNVIPSYYLMKQYCIVDNKRKNSIINQLKSEINKQLDDKYWTTTTSLHWIVTYLDPLFKELSFVNDRKFLDDQKNVL</sequence>
<dbReference type="InterPro" id="IPR052717">
    <property type="entry name" value="Vacuolar_transposase_reg"/>
</dbReference>
<dbReference type="GO" id="GO:0006357">
    <property type="term" value="P:regulation of transcription by RNA polymerase II"/>
    <property type="evidence" value="ECO:0007669"/>
    <property type="project" value="TreeGrafter"/>
</dbReference>
<feature type="region of interest" description="Disordered" evidence="1">
    <location>
        <begin position="40"/>
        <end position="64"/>
    </location>
</feature>
<dbReference type="Proteomes" id="UP000682733">
    <property type="component" value="Unassembled WGS sequence"/>
</dbReference>
<dbReference type="PANTHER" id="PTHR46169:SF17">
    <property type="entry name" value="HAT C-TERMINAL DIMERISATION DOMAIN-CONTAINING PROTEIN"/>
    <property type="match status" value="1"/>
</dbReference>
<dbReference type="SUPFAM" id="SSF140996">
    <property type="entry name" value="Hermes dimerisation domain"/>
    <property type="match status" value="1"/>
</dbReference>
<dbReference type="EMBL" id="CAJOBA010003690">
    <property type="protein sequence ID" value="CAF3689865.1"/>
    <property type="molecule type" value="Genomic_DNA"/>
</dbReference>
<dbReference type="Proteomes" id="UP000677228">
    <property type="component" value="Unassembled WGS sequence"/>
</dbReference>
<protein>
    <submittedName>
        <fullName evidence="2">Uncharacterized protein</fullName>
    </submittedName>
</protein>
<organism evidence="2 4">
    <name type="scientific">Didymodactylos carnosus</name>
    <dbReference type="NCBI Taxonomy" id="1234261"/>
    <lineage>
        <taxon>Eukaryota</taxon>
        <taxon>Metazoa</taxon>
        <taxon>Spiralia</taxon>
        <taxon>Gnathifera</taxon>
        <taxon>Rotifera</taxon>
        <taxon>Eurotatoria</taxon>
        <taxon>Bdelloidea</taxon>
        <taxon>Philodinida</taxon>
        <taxon>Philodinidae</taxon>
        <taxon>Didymodactylos</taxon>
    </lineage>
</organism>
<reference evidence="2" key="1">
    <citation type="submission" date="2021-02" db="EMBL/GenBank/DDBJ databases">
        <authorList>
            <person name="Nowell W R."/>
        </authorList>
    </citation>
    <scope>NUCLEOTIDE SEQUENCE</scope>
</reference>
<dbReference type="EMBL" id="CAJNOK010003689">
    <property type="protein sequence ID" value="CAF0910720.1"/>
    <property type="molecule type" value="Genomic_DNA"/>
</dbReference>
<dbReference type="GO" id="GO:0005634">
    <property type="term" value="C:nucleus"/>
    <property type="evidence" value="ECO:0007669"/>
    <property type="project" value="TreeGrafter"/>
</dbReference>
<feature type="compositionally biased region" description="Low complexity" evidence="1">
    <location>
        <begin position="45"/>
        <end position="64"/>
    </location>
</feature>
<accession>A0A8S2DJW4</accession>
<dbReference type="AlphaFoldDB" id="A0A8S2DJW4"/>
<dbReference type="SUPFAM" id="SSF53098">
    <property type="entry name" value="Ribonuclease H-like"/>
    <property type="match status" value="1"/>
</dbReference>
<gene>
    <name evidence="2" type="ORF">OVA965_LOCUS10107</name>
    <name evidence="3" type="ORF">TMI583_LOCUS10103</name>
</gene>
<feature type="non-terminal residue" evidence="2">
    <location>
        <position position="1"/>
    </location>
</feature>
<proteinExistence type="predicted"/>
<evidence type="ECO:0000313" key="4">
    <source>
        <dbReference type="Proteomes" id="UP000677228"/>
    </source>
</evidence>
<dbReference type="PANTHER" id="PTHR46169">
    <property type="entry name" value="DNA REPLICATION-RELATED ELEMENT FACTOR, ISOFORM A"/>
    <property type="match status" value="1"/>
</dbReference>
<dbReference type="InterPro" id="IPR012337">
    <property type="entry name" value="RNaseH-like_sf"/>
</dbReference>
<name>A0A8S2DJW4_9BILA</name>